<evidence type="ECO:0000256" key="10">
    <source>
        <dbReference type="SAM" id="Phobius"/>
    </source>
</evidence>
<accession>K5X6I7</accession>
<dbReference type="OrthoDB" id="9986677at2759"/>
<evidence type="ECO:0000256" key="9">
    <source>
        <dbReference type="SAM" id="MobiDB-lite"/>
    </source>
</evidence>
<feature type="transmembrane region" description="Helical" evidence="10">
    <location>
        <begin position="605"/>
        <end position="623"/>
    </location>
</feature>
<gene>
    <name evidence="11" type="ORF">AGABI1DRAFT_110148</name>
</gene>
<dbReference type="EMBL" id="JH971385">
    <property type="protein sequence ID" value="EKM83496.1"/>
    <property type="molecule type" value="Genomic_DNA"/>
</dbReference>
<comment type="similarity">
    <text evidence="2">Belongs to the oligopeptide OPT transporter family.</text>
</comment>
<dbReference type="HOGENOM" id="CLU_004965_1_1_1"/>
<dbReference type="GO" id="GO:0015031">
    <property type="term" value="P:protein transport"/>
    <property type="evidence" value="ECO:0007669"/>
    <property type="project" value="UniProtKB-KW"/>
</dbReference>
<dbReference type="InterPro" id="IPR004813">
    <property type="entry name" value="OPT"/>
</dbReference>
<evidence type="ECO:0000256" key="7">
    <source>
        <dbReference type="ARBA" id="ARBA00022989"/>
    </source>
</evidence>
<keyword evidence="5" id="KW-0571">Peptide transport</keyword>
<feature type="transmembrane region" description="Helical" evidence="10">
    <location>
        <begin position="256"/>
        <end position="275"/>
    </location>
</feature>
<evidence type="ECO:0000256" key="1">
    <source>
        <dbReference type="ARBA" id="ARBA00004141"/>
    </source>
</evidence>
<keyword evidence="12" id="KW-1185">Reference proteome</keyword>
<dbReference type="OMA" id="DAIHWPI"/>
<comment type="subcellular location">
    <subcellularLocation>
        <location evidence="1">Membrane</location>
        <topology evidence="1">Multi-pass membrane protein</topology>
    </subcellularLocation>
</comment>
<feature type="transmembrane region" description="Helical" evidence="10">
    <location>
        <begin position="750"/>
        <end position="774"/>
    </location>
</feature>
<reference evidence="12" key="1">
    <citation type="journal article" date="2012" name="Proc. Natl. Acad. Sci. U.S.A.">
        <title>Genome sequence of the button mushroom Agaricus bisporus reveals mechanisms governing adaptation to a humic-rich ecological niche.</title>
        <authorList>
            <person name="Morin E."/>
            <person name="Kohler A."/>
            <person name="Baker A.R."/>
            <person name="Foulongne-Oriol M."/>
            <person name="Lombard V."/>
            <person name="Nagy L.G."/>
            <person name="Ohm R.A."/>
            <person name="Patyshakuliyeva A."/>
            <person name="Brun A."/>
            <person name="Aerts A.L."/>
            <person name="Bailey A.M."/>
            <person name="Billette C."/>
            <person name="Coutinho P.M."/>
            <person name="Deakin G."/>
            <person name="Doddapaneni H."/>
            <person name="Floudas D."/>
            <person name="Grimwood J."/>
            <person name="Hilden K."/>
            <person name="Kuees U."/>
            <person name="LaButti K.M."/>
            <person name="Lapidus A."/>
            <person name="Lindquist E.A."/>
            <person name="Lucas S.M."/>
            <person name="Murat C."/>
            <person name="Riley R.W."/>
            <person name="Salamov A.A."/>
            <person name="Schmutz J."/>
            <person name="Subramanian V."/>
            <person name="Woesten H.A.B."/>
            <person name="Xu J."/>
            <person name="Eastwood D.C."/>
            <person name="Foster G.D."/>
            <person name="Sonnenberg A.S."/>
            <person name="Cullen D."/>
            <person name="de Vries R.P."/>
            <person name="Lundell T."/>
            <person name="Hibbett D.S."/>
            <person name="Henrissat B."/>
            <person name="Burton K.S."/>
            <person name="Kerrigan R.W."/>
            <person name="Challen M.P."/>
            <person name="Grigoriev I.V."/>
            <person name="Martin F."/>
        </authorList>
    </citation>
    <scope>NUCLEOTIDE SEQUENCE [LARGE SCALE GENOMIC DNA]</scope>
    <source>
        <strain evidence="12">JB137-S8 / ATCC MYA-4627 / FGSC 10392</strain>
    </source>
</reference>
<keyword evidence="8 10" id="KW-0472">Membrane</keyword>
<sequence length="815" mass="91941">MEEHKHSLSSPIEPVELRTIRNRRMPDVPEDVPEDVDFLMEHLNDPNFDLTKSYTSSTFSMATDVQAKKIYAYDRQSDYETDSRYGSDRPGSRNSTAIEFDDESPYPEVRASVSSVDDPSMPVNTFRMWFIGLFVTIFISGANQILSLRYPTVFITGIVIQLVSLPIGKLFERILPKTRFNTFGYKWSLNPGPFNIKEHVCITVMGNVVFGGAYATDIVLTQRIFYKQEVSYGYSIMIVLSSQLIGYSFAGFLRQFVVWPSSMIWPGALVNSALFNTLHKSYGQSDSGHMSRERFFLFAFLASFAYYWIPGYLFTGLSFFSWICWIVPKNPVVNALFGVNTGLGMSILTFDWSMIAFFGNPLVTPWWSELNTGIAFIICFWIIVPIWYFTNTFNCAFFPISSFRSWDNTGAPYNPLAIVKDGVFDPELYSQYSPIFVSATLAMAYAAAFASLPAVFVHTFLWFRKDIVKRFRNTLKDERDVHSRLMLAYPEVPMWWYAIVGAVTFILLCVGVEVYPTQTPAWAVLVGIIIGGALAIPLAMLMAITNQQVPSQVFHELIAGYMLPGRPIANVLFKTIAFISTHQAIGFVGDLKLGHYMKIPPRTMFTVQLIAAGISCFVVTLVQDWMIVNIDDLCTPGQKAGFICPGTNTFATSSLIWGAIGPQRMFSPGAAYDSLLYFFPIGAILPIPFYFLARRFPLSFWRYVNIPIFFAGLGAIPPASGINYISWTLVGLLFNYVIRKYRFRWWMRYNYILSAALDSGVAFALIMIFFTLALPKGGIQLEWWGNTVWQKTADAAGIPFKAIPPGTFVGPSSWS</sequence>
<dbReference type="RefSeq" id="XP_007325423.1">
    <property type="nucleotide sequence ID" value="XM_007325361.1"/>
</dbReference>
<evidence type="ECO:0000313" key="12">
    <source>
        <dbReference type="Proteomes" id="UP000008493"/>
    </source>
</evidence>
<evidence type="ECO:0000313" key="11">
    <source>
        <dbReference type="EMBL" id="EKM83496.1"/>
    </source>
</evidence>
<dbReference type="Proteomes" id="UP000008493">
    <property type="component" value="Unassembled WGS sequence"/>
</dbReference>
<evidence type="ECO:0000256" key="5">
    <source>
        <dbReference type="ARBA" id="ARBA00022856"/>
    </source>
</evidence>
<dbReference type="PANTHER" id="PTHR22601">
    <property type="entry name" value="ISP4 LIKE PROTEIN"/>
    <property type="match status" value="1"/>
</dbReference>
<dbReference type="AlphaFoldDB" id="K5X6I7"/>
<dbReference type="NCBIfam" id="TIGR00728">
    <property type="entry name" value="OPT_sfam"/>
    <property type="match status" value="1"/>
</dbReference>
<feature type="transmembrane region" description="Helical" evidence="10">
    <location>
        <begin position="494"/>
        <end position="515"/>
    </location>
</feature>
<feature type="transmembrane region" description="Helical" evidence="10">
    <location>
        <begin position="435"/>
        <end position="463"/>
    </location>
</feature>
<evidence type="ECO:0000256" key="8">
    <source>
        <dbReference type="ARBA" id="ARBA00023136"/>
    </source>
</evidence>
<keyword evidence="4 10" id="KW-0812">Transmembrane</keyword>
<feature type="transmembrane region" description="Helical" evidence="10">
    <location>
        <begin position="152"/>
        <end position="171"/>
    </location>
</feature>
<dbReference type="eggNOG" id="KOG2262">
    <property type="taxonomic scope" value="Eukaryota"/>
</dbReference>
<dbReference type="GO" id="GO:0035673">
    <property type="term" value="F:oligopeptide transmembrane transporter activity"/>
    <property type="evidence" value="ECO:0007669"/>
    <property type="project" value="InterPro"/>
</dbReference>
<evidence type="ECO:0008006" key="13">
    <source>
        <dbReference type="Google" id="ProtNLM"/>
    </source>
</evidence>
<dbReference type="InParanoid" id="K5X6I7"/>
<dbReference type="InterPro" id="IPR004648">
    <property type="entry name" value="Oligpept_transpt"/>
</dbReference>
<feature type="transmembrane region" description="Helical" evidence="10">
    <location>
        <begin position="232"/>
        <end position="250"/>
    </location>
</feature>
<feature type="transmembrane region" description="Helical" evidence="10">
    <location>
        <begin position="335"/>
        <end position="358"/>
    </location>
</feature>
<keyword evidence="7 10" id="KW-1133">Transmembrane helix</keyword>
<dbReference type="GO" id="GO:0016020">
    <property type="term" value="C:membrane"/>
    <property type="evidence" value="ECO:0007669"/>
    <property type="project" value="UniProtKB-SubCell"/>
</dbReference>
<proteinExistence type="inferred from homology"/>
<dbReference type="KEGG" id="abp:AGABI1DRAFT110148"/>
<feature type="transmembrane region" description="Helical" evidence="10">
    <location>
        <begin position="521"/>
        <end position="544"/>
    </location>
</feature>
<feature type="transmembrane region" description="Helical" evidence="10">
    <location>
        <begin position="128"/>
        <end position="146"/>
    </location>
</feature>
<feature type="transmembrane region" description="Helical" evidence="10">
    <location>
        <begin position="370"/>
        <end position="389"/>
    </location>
</feature>
<feature type="region of interest" description="Disordered" evidence="9">
    <location>
        <begin position="80"/>
        <end position="103"/>
    </location>
</feature>
<evidence type="ECO:0000256" key="4">
    <source>
        <dbReference type="ARBA" id="ARBA00022692"/>
    </source>
</evidence>
<name>K5X6I7_AGABU</name>
<dbReference type="NCBIfam" id="TIGR00727">
    <property type="entry name" value="ISP4_OPT"/>
    <property type="match status" value="1"/>
</dbReference>
<organism evidence="11 12">
    <name type="scientific">Agaricus bisporus var. burnettii (strain JB137-S8 / ATCC MYA-4627 / FGSC 10392)</name>
    <name type="common">White button mushroom</name>
    <dbReference type="NCBI Taxonomy" id="597362"/>
    <lineage>
        <taxon>Eukaryota</taxon>
        <taxon>Fungi</taxon>
        <taxon>Dikarya</taxon>
        <taxon>Basidiomycota</taxon>
        <taxon>Agaricomycotina</taxon>
        <taxon>Agaricomycetes</taxon>
        <taxon>Agaricomycetidae</taxon>
        <taxon>Agaricales</taxon>
        <taxon>Agaricineae</taxon>
        <taxon>Agaricaceae</taxon>
        <taxon>Agaricus</taxon>
    </lineage>
</organism>
<evidence type="ECO:0000256" key="6">
    <source>
        <dbReference type="ARBA" id="ARBA00022927"/>
    </source>
</evidence>
<keyword evidence="6" id="KW-0653">Protein transport</keyword>
<dbReference type="GeneID" id="18822863"/>
<feature type="transmembrane region" description="Helical" evidence="10">
    <location>
        <begin position="675"/>
        <end position="693"/>
    </location>
</feature>
<protein>
    <recommendedName>
        <fullName evidence="13">OPT oligopeptide transporter</fullName>
    </recommendedName>
</protein>
<evidence type="ECO:0000256" key="3">
    <source>
        <dbReference type="ARBA" id="ARBA00022448"/>
    </source>
</evidence>
<evidence type="ECO:0000256" key="2">
    <source>
        <dbReference type="ARBA" id="ARBA00008807"/>
    </source>
</evidence>
<feature type="compositionally biased region" description="Basic and acidic residues" evidence="9">
    <location>
        <begin position="80"/>
        <end position="91"/>
    </location>
</feature>
<feature type="transmembrane region" description="Helical" evidence="10">
    <location>
        <begin position="295"/>
        <end position="323"/>
    </location>
</feature>
<keyword evidence="3" id="KW-0813">Transport</keyword>
<dbReference type="Pfam" id="PF03169">
    <property type="entry name" value="OPT"/>
    <property type="match status" value="1"/>
</dbReference>